<reference evidence="7 8" key="1">
    <citation type="submission" date="2018-06" db="EMBL/GenBank/DDBJ databases">
        <authorList>
            <consortium name="Pathogen Informatics"/>
            <person name="Doyle S."/>
        </authorList>
    </citation>
    <scope>NUCLEOTIDE SEQUENCE [LARGE SCALE GENOMIC DNA]</scope>
    <source>
        <strain evidence="7 8">NCTC11112</strain>
    </source>
</reference>
<dbReference type="SUPFAM" id="SSF103473">
    <property type="entry name" value="MFS general substrate transporter"/>
    <property type="match status" value="1"/>
</dbReference>
<evidence type="ECO:0000256" key="2">
    <source>
        <dbReference type="ARBA" id="ARBA00022692"/>
    </source>
</evidence>
<dbReference type="AlphaFoldDB" id="A0A376MNB3"/>
<keyword evidence="2 5" id="KW-0812">Transmembrane</keyword>
<gene>
    <name evidence="7" type="ORF">NCTC11112_02112</name>
</gene>
<keyword evidence="3 5" id="KW-1133">Transmembrane helix</keyword>
<evidence type="ECO:0000256" key="1">
    <source>
        <dbReference type="ARBA" id="ARBA00022475"/>
    </source>
</evidence>
<proteinExistence type="predicted"/>
<dbReference type="InterPro" id="IPR020846">
    <property type="entry name" value="MFS_dom"/>
</dbReference>
<evidence type="ECO:0000259" key="6">
    <source>
        <dbReference type="PROSITE" id="PS50850"/>
    </source>
</evidence>
<name>A0A376MNB3_ECOLX</name>
<keyword evidence="1" id="KW-1003">Cell membrane</keyword>
<dbReference type="EMBL" id="UGAW01000001">
    <property type="protein sequence ID" value="STG51650.1"/>
    <property type="molecule type" value="Genomic_DNA"/>
</dbReference>
<organism evidence="7 8">
    <name type="scientific">Escherichia coli</name>
    <dbReference type="NCBI Taxonomy" id="562"/>
    <lineage>
        <taxon>Bacteria</taxon>
        <taxon>Pseudomonadati</taxon>
        <taxon>Pseudomonadota</taxon>
        <taxon>Gammaproteobacteria</taxon>
        <taxon>Enterobacterales</taxon>
        <taxon>Enterobacteriaceae</taxon>
        <taxon>Escherichia</taxon>
    </lineage>
</organism>
<dbReference type="GO" id="GO:0022857">
    <property type="term" value="F:transmembrane transporter activity"/>
    <property type="evidence" value="ECO:0007669"/>
    <property type="project" value="InterPro"/>
</dbReference>
<feature type="domain" description="Major facilitator superfamily (MFS) profile" evidence="6">
    <location>
        <begin position="1"/>
        <end position="113"/>
    </location>
</feature>
<protein>
    <submittedName>
        <fullName evidence="7">Transporter</fullName>
    </submittedName>
</protein>
<feature type="transmembrane region" description="Helical" evidence="5">
    <location>
        <begin position="90"/>
        <end position="110"/>
    </location>
</feature>
<accession>A0A376MNB3</accession>
<dbReference type="Gene3D" id="1.20.1250.20">
    <property type="entry name" value="MFS general substrate transporter like domains"/>
    <property type="match status" value="1"/>
</dbReference>
<keyword evidence="4 5" id="KW-0472">Membrane</keyword>
<feature type="transmembrane region" description="Helical" evidence="5">
    <location>
        <begin position="28"/>
        <end position="50"/>
    </location>
</feature>
<dbReference type="Proteomes" id="UP000254817">
    <property type="component" value="Unassembled WGS sequence"/>
</dbReference>
<evidence type="ECO:0000313" key="7">
    <source>
        <dbReference type="EMBL" id="STG51650.1"/>
    </source>
</evidence>
<evidence type="ECO:0000313" key="8">
    <source>
        <dbReference type="Proteomes" id="UP000254817"/>
    </source>
</evidence>
<dbReference type="InterPro" id="IPR036259">
    <property type="entry name" value="MFS_trans_sf"/>
</dbReference>
<evidence type="ECO:0000256" key="3">
    <source>
        <dbReference type="ARBA" id="ARBA00022989"/>
    </source>
</evidence>
<evidence type="ECO:0000256" key="5">
    <source>
        <dbReference type="SAM" id="Phobius"/>
    </source>
</evidence>
<evidence type="ECO:0000256" key="4">
    <source>
        <dbReference type="ARBA" id="ARBA00023136"/>
    </source>
</evidence>
<sequence length="130" mass="13798">MYGFAVVTLALLSLGALATTNPWLSLGLLGSIIFFHSAGPGGLGMTIATLSYPPAIRPTGVGFARAIMRTGAIAGLIFWPMLWGALKTEAFYWLAIVPFLGFLTCVLINWEPLGANVDAEDAEVLAELKK</sequence>
<dbReference type="PROSITE" id="PS50850">
    <property type="entry name" value="MFS"/>
    <property type="match status" value="1"/>
</dbReference>
<feature type="transmembrane region" description="Helical" evidence="5">
    <location>
        <begin position="62"/>
        <end position="84"/>
    </location>
</feature>